<keyword evidence="5" id="KW-1185">Reference proteome</keyword>
<dbReference type="InterPro" id="IPR001611">
    <property type="entry name" value="Leu-rich_rpt"/>
</dbReference>
<dbReference type="SMART" id="SM00364">
    <property type="entry name" value="LRR_BAC"/>
    <property type="match status" value="4"/>
</dbReference>
<evidence type="ECO:0000256" key="2">
    <source>
        <dbReference type="ARBA" id="ARBA00022737"/>
    </source>
</evidence>
<dbReference type="OMA" id="HNEIAQY"/>
<accession>A0A1X7VLZ7</accession>
<dbReference type="OrthoDB" id="676979at2759"/>
<dbReference type="KEGG" id="aqu:105316456"/>
<dbReference type="InParanoid" id="A0A1X7VLZ7"/>
<dbReference type="SMART" id="SM00365">
    <property type="entry name" value="LRR_SD22"/>
    <property type="match status" value="5"/>
</dbReference>
<evidence type="ECO:0000313" key="5">
    <source>
        <dbReference type="Proteomes" id="UP000007879"/>
    </source>
</evidence>
<dbReference type="PROSITE" id="PS51450">
    <property type="entry name" value="LRR"/>
    <property type="match status" value="2"/>
</dbReference>
<dbReference type="eggNOG" id="KOG0619">
    <property type="taxonomic scope" value="Eukaryota"/>
</dbReference>
<protein>
    <submittedName>
        <fullName evidence="4">Uncharacterized protein</fullName>
    </submittedName>
</protein>
<dbReference type="STRING" id="400682.A0A1X7VLZ7"/>
<dbReference type="AlphaFoldDB" id="A0A1X7VLZ7"/>
<evidence type="ECO:0000256" key="3">
    <source>
        <dbReference type="SAM" id="MobiDB-lite"/>
    </source>
</evidence>
<dbReference type="Pfam" id="PF13855">
    <property type="entry name" value="LRR_8"/>
    <property type="match status" value="2"/>
</dbReference>
<dbReference type="Pfam" id="PF00560">
    <property type="entry name" value="LRR_1"/>
    <property type="match status" value="1"/>
</dbReference>
<dbReference type="SMART" id="SM00369">
    <property type="entry name" value="LRR_TYP"/>
    <property type="match status" value="7"/>
</dbReference>
<proteinExistence type="predicted"/>
<dbReference type="EnsemblMetazoa" id="Aqu2.1.41406_001">
    <property type="protein sequence ID" value="Aqu2.1.41406_001"/>
    <property type="gene ID" value="Aqu2.1.41406"/>
</dbReference>
<reference evidence="5" key="1">
    <citation type="journal article" date="2010" name="Nature">
        <title>The Amphimedon queenslandica genome and the evolution of animal complexity.</title>
        <authorList>
            <person name="Srivastava M."/>
            <person name="Simakov O."/>
            <person name="Chapman J."/>
            <person name="Fahey B."/>
            <person name="Gauthier M.E."/>
            <person name="Mitros T."/>
            <person name="Richards G.S."/>
            <person name="Conaco C."/>
            <person name="Dacre M."/>
            <person name="Hellsten U."/>
            <person name="Larroux C."/>
            <person name="Putnam N.H."/>
            <person name="Stanke M."/>
            <person name="Adamska M."/>
            <person name="Darling A."/>
            <person name="Degnan S.M."/>
            <person name="Oakley T.H."/>
            <person name="Plachetzki D.C."/>
            <person name="Zhai Y."/>
            <person name="Adamski M."/>
            <person name="Calcino A."/>
            <person name="Cummins S.F."/>
            <person name="Goodstein D.M."/>
            <person name="Harris C."/>
            <person name="Jackson D.J."/>
            <person name="Leys S.P."/>
            <person name="Shu S."/>
            <person name="Woodcroft B.J."/>
            <person name="Vervoort M."/>
            <person name="Kosik K.S."/>
            <person name="Manning G."/>
            <person name="Degnan B.M."/>
            <person name="Rokhsar D.S."/>
        </authorList>
    </citation>
    <scope>NUCLEOTIDE SEQUENCE [LARGE SCALE GENOMIC DNA]</scope>
</reference>
<dbReference type="PANTHER" id="PTHR48051">
    <property type="match status" value="1"/>
</dbReference>
<dbReference type="Gene3D" id="3.80.10.10">
    <property type="entry name" value="Ribonuclease Inhibitor"/>
    <property type="match status" value="1"/>
</dbReference>
<dbReference type="Proteomes" id="UP000007879">
    <property type="component" value="Unassembled WGS sequence"/>
</dbReference>
<name>A0A1X7VLZ7_AMPQE</name>
<dbReference type="InterPro" id="IPR050216">
    <property type="entry name" value="LRR_domain-containing"/>
</dbReference>
<evidence type="ECO:0000313" key="4">
    <source>
        <dbReference type="EnsemblMetazoa" id="Aqu2.1.41406_001"/>
    </source>
</evidence>
<feature type="region of interest" description="Disordered" evidence="3">
    <location>
        <begin position="275"/>
        <end position="331"/>
    </location>
</feature>
<keyword evidence="2" id="KW-0677">Repeat</keyword>
<dbReference type="GO" id="GO:0005737">
    <property type="term" value="C:cytoplasm"/>
    <property type="evidence" value="ECO:0007669"/>
    <property type="project" value="TreeGrafter"/>
</dbReference>
<keyword evidence="1" id="KW-0433">Leucine-rich repeat</keyword>
<gene>
    <name evidence="4" type="primary">105316456</name>
</gene>
<sequence>MSVLERIPSPSSLSSPPYVEVELMRRTSQRRDSEVLKKRVYVTEVNGTVSLDLYSGWALEGEEHKFKLYQLPIKVCSFTNLQKLWVSHNNLAELPGQIDQLINLKELYLHHNAFTAVPSRLLKLENLEILWLSSNYITSVPPEINLLTNLRHLHLEHNEIAQYQESLNDLPNLSVLYLNHNNLQALSYNIHKLSQTLRRLYLQYNKLQTLPETICTLEKLEILYLENNEINTVPQNFQPFCQKIETDNKGVVKVSNNPYVTPRSRVKLSVGAPPNVQGLQISSNTRRHSDYTGPLGDGINPSRSSRFSVPAGGILPDDREDLKKKSSTLRH</sequence>
<reference evidence="4" key="2">
    <citation type="submission" date="2017-05" db="UniProtKB">
        <authorList>
            <consortium name="EnsemblMetazoa"/>
        </authorList>
    </citation>
    <scope>IDENTIFICATION</scope>
</reference>
<dbReference type="InterPro" id="IPR003591">
    <property type="entry name" value="Leu-rich_rpt_typical-subtyp"/>
</dbReference>
<dbReference type="SUPFAM" id="SSF52058">
    <property type="entry name" value="L domain-like"/>
    <property type="match status" value="1"/>
</dbReference>
<evidence type="ECO:0000256" key="1">
    <source>
        <dbReference type="ARBA" id="ARBA00022614"/>
    </source>
</evidence>
<organism evidence="4">
    <name type="scientific">Amphimedon queenslandica</name>
    <name type="common">Sponge</name>
    <dbReference type="NCBI Taxonomy" id="400682"/>
    <lineage>
        <taxon>Eukaryota</taxon>
        <taxon>Metazoa</taxon>
        <taxon>Porifera</taxon>
        <taxon>Demospongiae</taxon>
        <taxon>Heteroscleromorpha</taxon>
        <taxon>Haplosclerida</taxon>
        <taxon>Niphatidae</taxon>
        <taxon>Amphimedon</taxon>
    </lineage>
</organism>
<dbReference type="PANTHER" id="PTHR48051:SF36">
    <property type="entry name" value="CASPASE FAMILY P20 DOMAIN-CONTAINING PROTEIN"/>
    <property type="match status" value="1"/>
</dbReference>
<dbReference type="EnsemblMetazoa" id="XM_011411355.2">
    <property type="protein sequence ID" value="XP_011409657.1"/>
    <property type="gene ID" value="LOC105316456"/>
</dbReference>
<dbReference type="InterPro" id="IPR032675">
    <property type="entry name" value="LRR_dom_sf"/>
</dbReference>